<evidence type="ECO:0000313" key="1">
    <source>
        <dbReference type="EMBL" id="CAA9586671.1"/>
    </source>
</evidence>
<accession>A0A6J4VRF7</accession>
<organism evidence="1">
    <name type="scientific">uncultured Truepera sp</name>
    <dbReference type="NCBI Taxonomy" id="543023"/>
    <lineage>
        <taxon>Bacteria</taxon>
        <taxon>Thermotogati</taxon>
        <taxon>Deinococcota</taxon>
        <taxon>Deinococci</taxon>
        <taxon>Trueperales</taxon>
        <taxon>Trueperaceae</taxon>
        <taxon>Truepera</taxon>
        <taxon>environmental samples</taxon>
    </lineage>
</organism>
<proteinExistence type="predicted"/>
<reference evidence="1" key="1">
    <citation type="submission" date="2020-02" db="EMBL/GenBank/DDBJ databases">
        <authorList>
            <person name="Meier V. D."/>
        </authorList>
    </citation>
    <scope>NUCLEOTIDE SEQUENCE</scope>
    <source>
        <strain evidence="1">AVDCRST_MAG86</strain>
    </source>
</reference>
<name>A0A6J4VRF7_9DEIN</name>
<dbReference type="AlphaFoldDB" id="A0A6J4VRF7"/>
<protein>
    <submittedName>
        <fullName evidence="1">Uncharacterized protein</fullName>
    </submittedName>
</protein>
<sequence>MVWRYYLVAIFPEARGLALILTKPKPLVAPQGSRGCVISSYTL</sequence>
<dbReference type="EMBL" id="CADCWP010000326">
    <property type="protein sequence ID" value="CAA9586671.1"/>
    <property type="molecule type" value="Genomic_DNA"/>
</dbReference>
<gene>
    <name evidence="1" type="ORF">AVDCRST_MAG86-3644</name>
</gene>